<dbReference type="WBParaSite" id="Minc3s00006g00376">
    <property type="protein sequence ID" value="Minc3s00006g00376"/>
    <property type="gene ID" value="Minc3s00006g00376"/>
</dbReference>
<proteinExistence type="predicted"/>
<sequence>MYKEVAAACLFLASKSEECPRKLEHVVEVWFRLKFRKAEVQPPFNEAVSYLMKKNLAYTLHLFYA</sequence>
<evidence type="ECO:0000313" key="2">
    <source>
        <dbReference type="WBParaSite" id="Minc3s00006g00376"/>
    </source>
</evidence>
<name>A0A914KI23_MELIC</name>
<accession>A0A914KI23</accession>
<reference evidence="2" key="1">
    <citation type="submission" date="2022-11" db="UniProtKB">
        <authorList>
            <consortium name="WormBaseParasite"/>
        </authorList>
    </citation>
    <scope>IDENTIFICATION</scope>
</reference>
<dbReference type="Gene3D" id="1.10.472.10">
    <property type="entry name" value="Cyclin-like"/>
    <property type="match status" value="1"/>
</dbReference>
<dbReference type="AlphaFoldDB" id="A0A914KI23"/>
<evidence type="ECO:0000313" key="1">
    <source>
        <dbReference type="Proteomes" id="UP000887563"/>
    </source>
</evidence>
<organism evidence="1 2">
    <name type="scientific">Meloidogyne incognita</name>
    <name type="common">Southern root-knot nematode worm</name>
    <name type="synonym">Oxyuris incognita</name>
    <dbReference type="NCBI Taxonomy" id="6306"/>
    <lineage>
        <taxon>Eukaryota</taxon>
        <taxon>Metazoa</taxon>
        <taxon>Ecdysozoa</taxon>
        <taxon>Nematoda</taxon>
        <taxon>Chromadorea</taxon>
        <taxon>Rhabditida</taxon>
        <taxon>Tylenchina</taxon>
        <taxon>Tylenchomorpha</taxon>
        <taxon>Tylenchoidea</taxon>
        <taxon>Meloidogynidae</taxon>
        <taxon>Meloidogyninae</taxon>
        <taxon>Meloidogyne</taxon>
        <taxon>Meloidogyne incognita group</taxon>
    </lineage>
</organism>
<keyword evidence="1" id="KW-1185">Reference proteome</keyword>
<protein>
    <submittedName>
        <fullName evidence="2">Cyclin N-terminal domain-containing protein</fullName>
    </submittedName>
</protein>
<dbReference type="InterPro" id="IPR036915">
    <property type="entry name" value="Cyclin-like_sf"/>
</dbReference>
<dbReference type="Proteomes" id="UP000887563">
    <property type="component" value="Unplaced"/>
</dbReference>
<dbReference type="SUPFAM" id="SSF47954">
    <property type="entry name" value="Cyclin-like"/>
    <property type="match status" value="1"/>
</dbReference>